<dbReference type="RefSeq" id="WP_069031989.1">
    <property type="nucleotide sequence ID" value="NZ_MDKC01000001.1"/>
</dbReference>
<evidence type="ECO:0000256" key="7">
    <source>
        <dbReference type="ARBA" id="ARBA00023027"/>
    </source>
</evidence>
<gene>
    <name evidence="13" type="ORF">BED47_01160</name>
</gene>
<dbReference type="InterPro" id="IPR036291">
    <property type="entry name" value="NAD(P)-bd_dom_sf"/>
</dbReference>
<evidence type="ECO:0000256" key="6">
    <source>
        <dbReference type="ARBA" id="ARBA00018569"/>
    </source>
</evidence>
<evidence type="ECO:0000256" key="4">
    <source>
        <dbReference type="ARBA" id="ARBA00007637"/>
    </source>
</evidence>
<keyword evidence="14" id="KW-1185">Reference proteome</keyword>
<evidence type="ECO:0000313" key="14">
    <source>
        <dbReference type="Proteomes" id="UP000094580"/>
    </source>
</evidence>
<dbReference type="EMBL" id="MDKC01000001">
    <property type="protein sequence ID" value="ODG93807.1"/>
    <property type="molecule type" value="Genomic_DNA"/>
</dbReference>
<dbReference type="Pfam" id="PF01370">
    <property type="entry name" value="Epimerase"/>
    <property type="match status" value="1"/>
</dbReference>
<comment type="catalytic activity">
    <reaction evidence="1 11">
        <text>UDP-alpha-D-glucose = UDP-alpha-D-galactose</text>
        <dbReference type="Rhea" id="RHEA:22168"/>
        <dbReference type="ChEBI" id="CHEBI:58885"/>
        <dbReference type="ChEBI" id="CHEBI:66914"/>
        <dbReference type="EC" id="5.1.3.2"/>
    </reaction>
</comment>
<keyword evidence="7 11" id="KW-0520">NAD</keyword>
<evidence type="ECO:0000256" key="2">
    <source>
        <dbReference type="ARBA" id="ARBA00001911"/>
    </source>
</evidence>
<dbReference type="PANTHER" id="PTHR43725:SF53">
    <property type="entry name" value="UDP-ARABINOSE 4-EPIMERASE 1"/>
    <property type="match status" value="1"/>
</dbReference>
<proteinExistence type="inferred from homology"/>
<keyword evidence="9 11" id="KW-0413">Isomerase</keyword>
<dbReference type="PANTHER" id="PTHR43725">
    <property type="entry name" value="UDP-GLUCOSE 4-EPIMERASE"/>
    <property type="match status" value="1"/>
</dbReference>
<evidence type="ECO:0000256" key="5">
    <source>
        <dbReference type="ARBA" id="ARBA00013189"/>
    </source>
</evidence>
<dbReference type="Proteomes" id="UP000094580">
    <property type="component" value="Unassembled WGS sequence"/>
</dbReference>
<keyword evidence="10 11" id="KW-0119">Carbohydrate metabolism</keyword>
<evidence type="ECO:0000313" key="13">
    <source>
        <dbReference type="EMBL" id="ODG93807.1"/>
    </source>
</evidence>
<dbReference type="Gene3D" id="3.90.25.10">
    <property type="entry name" value="UDP-galactose 4-epimerase, domain 1"/>
    <property type="match status" value="1"/>
</dbReference>
<dbReference type="InterPro" id="IPR005886">
    <property type="entry name" value="UDP_G4E"/>
</dbReference>
<dbReference type="CDD" id="cd05247">
    <property type="entry name" value="UDP_G4E_1_SDR_e"/>
    <property type="match status" value="1"/>
</dbReference>
<evidence type="ECO:0000256" key="11">
    <source>
        <dbReference type="RuleBase" id="RU366046"/>
    </source>
</evidence>
<dbReference type="Gene3D" id="3.40.50.720">
    <property type="entry name" value="NAD(P)-binding Rossmann-like Domain"/>
    <property type="match status" value="1"/>
</dbReference>
<comment type="caution">
    <text evidence="13">The sequence shown here is derived from an EMBL/GenBank/DDBJ whole genome shotgun (WGS) entry which is preliminary data.</text>
</comment>
<evidence type="ECO:0000259" key="12">
    <source>
        <dbReference type="Pfam" id="PF01370"/>
    </source>
</evidence>
<dbReference type="EC" id="5.1.3.2" evidence="5 11"/>
<evidence type="ECO:0000256" key="9">
    <source>
        <dbReference type="ARBA" id="ARBA00023235"/>
    </source>
</evidence>
<comment type="cofactor">
    <cofactor evidence="2 11">
        <name>NAD(+)</name>
        <dbReference type="ChEBI" id="CHEBI:57540"/>
    </cofactor>
</comment>
<evidence type="ECO:0000256" key="8">
    <source>
        <dbReference type="ARBA" id="ARBA00023144"/>
    </source>
</evidence>
<evidence type="ECO:0000256" key="3">
    <source>
        <dbReference type="ARBA" id="ARBA00004947"/>
    </source>
</evidence>
<name>A0ABX2ZZ34_9BACI</name>
<protein>
    <recommendedName>
        <fullName evidence="6 11">UDP-glucose 4-epimerase</fullName>
        <ecNumber evidence="5 11">5.1.3.2</ecNumber>
    </recommendedName>
</protein>
<comment type="similarity">
    <text evidence="4 11">Belongs to the NAD(P)-dependent epimerase/dehydratase family.</text>
</comment>
<comment type="subunit">
    <text evidence="11">Homodimer.</text>
</comment>
<comment type="pathway">
    <text evidence="3 11">Carbohydrate metabolism; galactose metabolism.</text>
</comment>
<reference evidence="13 14" key="1">
    <citation type="submission" date="2016-07" db="EMBL/GenBank/DDBJ databases">
        <authorList>
            <person name="Townsley L."/>
            <person name="Shank E.A."/>
        </authorList>
    </citation>
    <scope>NUCLEOTIDE SEQUENCE [LARGE SCALE GENOMIC DNA]</scope>
    <source>
        <strain evidence="13 14">CH01</strain>
    </source>
</reference>
<sequence>MNILVLGGAGYIGSHAVYMLIENGLNVIIVDNLQTGNIGAIHSDAIFYHGDIRDKEFLKSVFRNEKIDGVLHFAANSLVGESMEKPLEYFSNNVFGTHVLLEVMNEFNVKYIVFSSSAAVYGEPKIVPISEDFNTDPTNTYGETKLMMEKMMKWSSLAYGLNYVSLRYFNVAGAKSSAEIGEDHSPETHLIPLILQVALNQRKEITIFGDDYDTPDGTCIRDYIHVEDLVNAHLLALNYLFNGGESDIFNLGNNKGYSVLQIVEAVRRITKHPIPYKFGSRREGDPSVLIASSEKAKKVLGWKVMNEDIDLIIKDAWKWHKTNPNGFKNKYTTQYN</sequence>
<dbReference type="SUPFAM" id="SSF51735">
    <property type="entry name" value="NAD(P)-binding Rossmann-fold domains"/>
    <property type="match status" value="1"/>
</dbReference>
<dbReference type="InterPro" id="IPR001509">
    <property type="entry name" value="Epimerase_deHydtase"/>
</dbReference>
<evidence type="ECO:0000256" key="10">
    <source>
        <dbReference type="ARBA" id="ARBA00023277"/>
    </source>
</evidence>
<dbReference type="NCBIfam" id="TIGR01179">
    <property type="entry name" value="galE"/>
    <property type="match status" value="1"/>
</dbReference>
<organism evidence="13 14">
    <name type="scientific">Gottfriedia luciferensis</name>
    <dbReference type="NCBI Taxonomy" id="178774"/>
    <lineage>
        <taxon>Bacteria</taxon>
        <taxon>Bacillati</taxon>
        <taxon>Bacillota</taxon>
        <taxon>Bacilli</taxon>
        <taxon>Bacillales</taxon>
        <taxon>Bacillaceae</taxon>
        <taxon>Gottfriedia</taxon>
    </lineage>
</organism>
<evidence type="ECO:0000256" key="1">
    <source>
        <dbReference type="ARBA" id="ARBA00000083"/>
    </source>
</evidence>
<keyword evidence="8" id="KW-0299">Galactose metabolism</keyword>
<accession>A0ABX2ZZ34</accession>
<feature type="domain" description="NAD-dependent epimerase/dehydratase" evidence="12">
    <location>
        <begin position="3"/>
        <end position="252"/>
    </location>
</feature>